<keyword evidence="2" id="KW-1185">Reference proteome</keyword>
<evidence type="ECO:0000313" key="2">
    <source>
        <dbReference type="Proteomes" id="UP000230069"/>
    </source>
</evidence>
<name>A0A2G5E8F6_AQUCA</name>
<accession>A0A2G5E8F6</accession>
<dbReference type="AlphaFoldDB" id="A0A2G5E8F6"/>
<dbReference type="EMBL" id="KZ305027">
    <property type="protein sequence ID" value="PIA52024.1"/>
    <property type="molecule type" value="Genomic_DNA"/>
</dbReference>
<proteinExistence type="predicted"/>
<protein>
    <submittedName>
        <fullName evidence="1">Uncharacterized protein</fullName>
    </submittedName>
</protein>
<sequence>MSMYPYMDIYVPWFLFLAKCRSTDVRNNRCTLCLHGNQSFYLLGCICLEANHLLYMPACLKILIDWYSSIFYQSKGKLGLIEKETLSCSRQSVAKACSILDLLNNKCYT</sequence>
<organism evidence="1 2">
    <name type="scientific">Aquilegia coerulea</name>
    <name type="common">Rocky mountain columbine</name>
    <dbReference type="NCBI Taxonomy" id="218851"/>
    <lineage>
        <taxon>Eukaryota</taxon>
        <taxon>Viridiplantae</taxon>
        <taxon>Streptophyta</taxon>
        <taxon>Embryophyta</taxon>
        <taxon>Tracheophyta</taxon>
        <taxon>Spermatophyta</taxon>
        <taxon>Magnoliopsida</taxon>
        <taxon>Ranunculales</taxon>
        <taxon>Ranunculaceae</taxon>
        <taxon>Thalictroideae</taxon>
        <taxon>Aquilegia</taxon>
    </lineage>
</organism>
<dbReference type="Proteomes" id="UP000230069">
    <property type="component" value="Unassembled WGS sequence"/>
</dbReference>
<evidence type="ECO:0000313" key="1">
    <source>
        <dbReference type="EMBL" id="PIA52024.1"/>
    </source>
</evidence>
<reference evidence="1 2" key="1">
    <citation type="submission" date="2017-09" db="EMBL/GenBank/DDBJ databases">
        <title>WGS assembly of Aquilegia coerulea Goldsmith.</title>
        <authorList>
            <person name="Hodges S."/>
            <person name="Kramer E."/>
            <person name="Nordborg M."/>
            <person name="Tomkins J."/>
            <person name="Borevitz J."/>
            <person name="Derieg N."/>
            <person name="Yan J."/>
            <person name="Mihaltcheva S."/>
            <person name="Hayes R.D."/>
            <person name="Rokhsar D."/>
        </authorList>
    </citation>
    <scope>NUCLEOTIDE SEQUENCE [LARGE SCALE GENOMIC DNA]</scope>
    <source>
        <strain evidence="2">cv. Goldsmith</strain>
    </source>
</reference>
<gene>
    <name evidence="1" type="ORF">AQUCO_01000128v1</name>
</gene>
<dbReference type="InParanoid" id="A0A2G5E8F6"/>